<dbReference type="InParanoid" id="A0A6M4H3P9"/>
<evidence type="ECO:0008006" key="4">
    <source>
        <dbReference type="Google" id="ProtNLM"/>
    </source>
</evidence>
<feature type="transmembrane region" description="Helical" evidence="1">
    <location>
        <begin position="49"/>
        <end position="66"/>
    </location>
</feature>
<gene>
    <name evidence="2" type="ORF">DSM104440_00757</name>
</gene>
<organism evidence="2 3">
    <name type="scientific">Usitatibacter palustris</name>
    <dbReference type="NCBI Taxonomy" id="2732487"/>
    <lineage>
        <taxon>Bacteria</taxon>
        <taxon>Pseudomonadati</taxon>
        <taxon>Pseudomonadota</taxon>
        <taxon>Betaproteobacteria</taxon>
        <taxon>Nitrosomonadales</taxon>
        <taxon>Usitatibacteraceae</taxon>
        <taxon>Usitatibacter</taxon>
    </lineage>
</organism>
<proteinExistence type="predicted"/>
<dbReference type="PANTHER" id="PTHR39165">
    <property type="entry name" value="IG HYPOTHETICAL 17883"/>
    <property type="match status" value="1"/>
</dbReference>
<keyword evidence="3" id="KW-1185">Reference proteome</keyword>
<evidence type="ECO:0000256" key="1">
    <source>
        <dbReference type="SAM" id="Phobius"/>
    </source>
</evidence>
<dbReference type="PANTHER" id="PTHR39165:SF1">
    <property type="entry name" value="DUF456 DOMAIN-CONTAINING PROTEIN"/>
    <property type="match status" value="1"/>
</dbReference>
<feature type="transmembrane region" description="Helical" evidence="1">
    <location>
        <begin position="157"/>
        <end position="184"/>
    </location>
</feature>
<keyword evidence="1" id="KW-1133">Transmembrane helix</keyword>
<dbReference type="Proteomes" id="UP000503096">
    <property type="component" value="Chromosome"/>
</dbReference>
<evidence type="ECO:0000313" key="3">
    <source>
        <dbReference type="Proteomes" id="UP000503096"/>
    </source>
</evidence>
<keyword evidence="1" id="KW-0812">Transmembrane</keyword>
<name>A0A6M4H3P9_9PROT</name>
<accession>A0A6M4H3P9</accession>
<dbReference type="EMBL" id="CP053073">
    <property type="protein sequence ID" value="QJR13965.1"/>
    <property type="molecule type" value="Genomic_DNA"/>
</dbReference>
<dbReference type="InterPro" id="IPR007403">
    <property type="entry name" value="DUF456"/>
</dbReference>
<feature type="transmembrane region" description="Helical" evidence="1">
    <location>
        <begin position="109"/>
        <end position="137"/>
    </location>
</feature>
<sequence length="186" mass="19036">MADVTMRQPGGKSDMSYTGLHILSMESTLLLLLAGVLVLVGLAGTVLPLLPGILLVFAGLFLAAWTEDFARVGAVGLSIIGLLAALSFLVDFLGSLLGAKRAGASPLALVGATIGALVGLFFGIAGLILGPFVGAVAGEYIARRKLDQAGKVGLGTWLGLLFAAVAKVVIAFLMIATFFAFYILGK</sequence>
<reference evidence="2 3" key="1">
    <citation type="submission" date="2020-04" db="EMBL/GenBank/DDBJ databases">
        <title>Usitatibacter rugosus gen. nov., sp. nov. and Usitatibacter palustris sp. nov., novel members of Usitatibacteraceae fam. nov. within the order Nitrosomonadales isolated from soil.</title>
        <authorList>
            <person name="Huber K.J."/>
            <person name="Neumann-Schaal M."/>
            <person name="Geppert A."/>
            <person name="Luckner M."/>
            <person name="Wanner G."/>
            <person name="Overmann J."/>
        </authorList>
    </citation>
    <scope>NUCLEOTIDE SEQUENCE [LARGE SCALE GENOMIC DNA]</scope>
    <source>
        <strain evidence="2 3">Swamp67</strain>
    </source>
</reference>
<evidence type="ECO:0000313" key="2">
    <source>
        <dbReference type="EMBL" id="QJR13965.1"/>
    </source>
</evidence>
<dbReference type="AlphaFoldDB" id="A0A6M4H3P9"/>
<dbReference type="KEGG" id="upl:DSM104440_00757"/>
<dbReference type="Pfam" id="PF04306">
    <property type="entry name" value="DUF456"/>
    <property type="match status" value="1"/>
</dbReference>
<keyword evidence="1" id="KW-0472">Membrane</keyword>
<feature type="transmembrane region" description="Helical" evidence="1">
    <location>
        <begin position="72"/>
        <end position="97"/>
    </location>
</feature>
<feature type="transmembrane region" description="Helical" evidence="1">
    <location>
        <begin position="20"/>
        <end position="42"/>
    </location>
</feature>
<protein>
    <recommendedName>
        <fullName evidence="4">DUF456 domain-containing protein</fullName>
    </recommendedName>
</protein>